<keyword evidence="2" id="KW-1185">Reference proteome</keyword>
<organism evidence="1 2">
    <name type="scientific">Brachionus plicatilis</name>
    <name type="common">Marine rotifer</name>
    <name type="synonym">Brachionus muelleri</name>
    <dbReference type="NCBI Taxonomy" id="10195"/>
    <lineage>
        <taxon>Eukaryota</taxon>
        <taxon>Metazoa</taxon>
        <taxon>Spiralia</taxon>
        <taxon>Gnathifera</taxon>
        <taxon>Rotifera</taxon>
        <taxon>Eurotatoria</taxon>
        <taxon>Monogononta</taxon>
        <taxon>Pseudotrocha</taxon>
        <taxon>Ploima</taxon>
        <taxon>Brachionidae</taxon>
        <taxon>Brachionus</taxon>
    </lineage>
</organism>
<evidence type="ECO:0000313" key="1">
    <source>
        <dbReference type="EMBL" id="RNA15497.1"/>
    </source>
</evidence>
<accession>A0A3M7QVV0</accession>
<evidence type="ECO:0000313" key="2">
    <source>
        <dbReference type="Proteomes" id="UP000276133"/>
    </source>
</evidence>
<proteinExistence type="predicted"/>
<sequence>MNISILIFRKLKYRANFKFDLRLIKIRLARSLGCLSSTFNACSITVPHRKESKAMDEWNFLDYTSKELICRQSKNLKKK</sequence>
<dbReference type="AlphaFoldDB" id="A0A3M7QVV0"/>
<reference evidence="1 2" key="1">
    <citation type="journal article" date="2018" name="Sci. Rep.">
        <title>Genomic signatures of local adaptation to the degree of environmental predictability in rotifers.</title>
        <authorList>
            <person name="Franch-Gras L."/>
            <person name="Hahn C."/>
            <person name="Garcia-Roger E.M."/>
            <person name="Carmona M.J."/>
            <person name="Serra M."/>
            <person name="Gomez A."/>
        </authorList>
    </citation>
    <scope>NUCLEOTIDE SEQUENCE [LARGE SCALE GENOMIC DNA]</scope>
    <source>
        <strain evidence="1">HYR1</strain>
    </source>
</reference>
<name>A0A3M7QVV0_BRAPC</name>
<protein>
    <submittedName>
        <fullName evidence="1">Uncharacterized protein</fullName>
    </submittedName>
</protein>
<dbReference type="EMBL" id="REGN01004938">
    <property type="protein sequence ID" value="RNA15497.1"/>
    <property type="molecule type" value="Genomic_DNA"/>
</dbReference>
<dbReference type="Proteomes" id="UP000276133">
    <property type="component" value="Unassembled WGS sequence"/>
</dbReference>
<comment type="caution">
    <text evidence="1">The sequence shown here is derived from an EMBL/GenBank/DDBJ whole genome shotgun (WGS) entry which is preliminary data.</text>
</comment>
<gene>
    <name evidence="1" type="ORF">BpHYR1_023003</name>
</gene>